<dbReference type="GO" id="GO:0003887">
    <property type="term" value="F:DNA-directed DNA polymerase activity"/>
    <property type="evidence" value="ECO:0007669"/>
    <property type="project" value="UniProtKB-KW"/>
</dbReference>
<keyword evidence="6" id="KW-0239">DNA-directed DNA polymerase</keyword>
<keyword evidence="7" id="KW-0238">DNA-binding</keyword>
<dbReference type="Pfam" id="PF03175">
    <property type="entry name" value="DNA_pol_B_2"/>
    <property type="match status" value="1"/>
</dbReference>
<evidence type="ECO:0000256" key="2">
    <source>
        <dbReference type="ARBA" id="ARBA00012417"/>
    </source>
</evidence>
<comment type="caution">
    <text evidence="10">The sequence shown here is derived from an EMBL/GenBank/DDBJ whole genome shotgun (WGS) entry which is preliminary data.</text>
</comment>
<keyword evidence="3" id="KW-0808">Transferase</keyword>
<evidence type="ECO:0000313" key="10">
    <source>
        <dbReference type="EMBL" id="CAL1281744.1"/>
    </source>
</evidence>
<gene>
    <name evidence="10" type="ORF">LARSCL_LOCUS11751</name>
</gene>
<comment type="similarity">
    <text evidence="1">Belongs to the DNA polymerase type-B family.</text>
</comment>
<evidence type="ECO:0000256" key="5">
    <source>
        <dbReference type="ARBA" id="ARBA00022705"/>
    </source>
</evidence>
<dbReference type="PANTHER" id="PTHR33568:SF3">
    <property type="entry name" value="DNA-DIRECTED DNA POLYMERASE"/>
    <property type="match status" value="1"/>
</dbReference>
<keyword evidence="5" id="KW-0235">DNA replication</keyword>
<feature type="domain" description="DNA-directed DNA polymerase family B mitochondria/virus" evidence="9">
    <location>
        <begin position="2"/>
        <end position="98"/>
    </location>
</feature>
<dbReference type="InterPro" id="IPR036397">
    <property type="entry name" value="RNaseH_sf"/>
</dbReference>
<dbReference type="Gene3D" id="3.30.420.10">
    <property type="entry name" value="Ribonuclease H-like superfamily/Ribonuclease H"/>
    <property type="match status" value="1"/>
</dbReference>
<evidence type="ECO:0000256" key="3">
    <source>
        <dbReference type="ARBA" id="ARBA00022679"/>
    </source>
</evidence>
<keyword evidence="4" id="KW-0548">Nucleotidyltransferase</keyword>
<evidence type="ECO:0000256" key="8">
    <source>
        <dbReference type="ARBA" id="ARBA00049244"/>
    </source>
</evidence>
<dbReference type="GO" id="GO:0006260">
    <property type="term" value="P:DNA replication"/>
    <property type="evidence" value="ECO:0007669"/>
    <property type="project" value="UniProtKB-KW"/>
</dbReference>
<dbReference type="PANTHER" id="PTHR33568">
    <property type="entry name" value="DNA POLYMERASE"/>
    <property type="match status" value="1"/>
</dbReference>
<organism evidence="10 11">
    <name type="scientific">Larinioides sclopetarius</name>
    <dbReference type="NCBI Taxonomy" id="280406"/>
    <lineage>
        <taxon>Eukaryota</taxon>
        <taxon>Metazoa</taxon>
        <taxon>Ecdysozoa</taxon>
        <taxon>Arthropoda</taxon>
        <taxon>Chelicerata</taxon>
        <taxon>Arachnida</taxon>
        <taxon>Araneae</taxon>
        <taxon>Araneomorphae</taxon>
        <taxon>Entelegynae</taxon>
        <taxon>Araneoidea</taxon>
        <taxon>Araneidae</taxon>
        <taxon>Larinioides</taxon>
    </lineage>
</organism>
<sequence>MKGFDGQFIMAWMLRQGTTPATISNGSKIMALTHTTLTIRVIDLYNFLPMSLSKIPGCFGLTELKKGYFPHLFNSEENQSYVGPYPDMKYYNPDAISSDARAEFLKWHKDQKGKIFKMKCRLTVAT</sequence>
<comment type="catalytic activity">
    <reaction evidence="8">
        <text>DNA(n) + a 2'-deoxyribonucleoside 5'-triphosphate = DNA(n+1) + diphosphate</text>
        <dbReference type="Rhea" id="RHEA:22508"/>
        <dbReference type="Rhea" id="RHEA-COMP:17339"/>
        <dbReference type="Rhea" id="RHEA-COMP:17340"/>
        <dbReference type="ChEBI" id="CHEBI:33019"/>
        <dbReference type="ChEBI" id="CHEBI:61560"/>
        <dbReference type="ChEBI" id="CHEBI:173112"/>
        <dbReference type="EC" id="2.7.7.7"/>
    </reaction>
</comment>
<dbReference type="EC" id="2.7.7.7" evidence="2"/>
<proteinExistence type="inferred from homology"/>
<dbReference type="GO" id="GO:0003677">
    <property type="term" value="F:DNA binding"/>
    <property type="evidence" value="ECO:0007669"/>
    <property type="project" value="UniProtKB-KW"/>
</dbReference>
<accession>A0AAV2AED4</accession>
<evidence type="ECO:0000256" key="6">
    <source>
        <dbReference type="ARBA" id="ARBA00022932"/>
    </source>
</evidence>
<dbReference type="Proteomes" id="UP001497382">
    <property type="component" value="Unassembled WGS sequence"/>
</dbReference>
<protein>
    <recommendedName>
        <fullName evidence="2">DNA-directed DNA polymerase</fullName>
        <ecNumber evidence="2">2.7.7.7</ecNumber>
    </recommendedName>
</protein>
<dbReference type="GO" id="GO:0000166">
    <property type="term" value="F:nucleotide binding"/>
    <property type="evidence" value="ECO:0007669"/>
    <property type="project" value="InterPro"/>
</dbReference>
<evidence type="ECO:0000256" key="4">
    <source>
        <dbReference type="ARBA" id="ARBA00022695"/>
    </source>
</evidence>
<evidence type="ECO:0000313" key="11">
    <source>
        <dbReference type="Proteomes" id="UP001497382"/>
    </source>
</evidence>
<dbReference type="SUPFAM" id="SSF53098">
    <property type="entry name" value="Ribonuclease H-like"/>
    <property type="match status" value="1"/>
</dbReference>
<reference evidence="10 11" key="1">
    <citation type="submission" date="2024-04" db="EMBL/GenBank/DDBJ databases">
        <authorList>
            <person name="Rising A."/>
            <person name="Reimegard J."/>
            <person name="Sonavane S."/>
            <person name="Akerstrom W."/>
            <person name="Nylinder S."/>
            <person name="Hedman E."/>
            <person name="Kallberg Y."/>
        </authorList>
    </citation>
    <scope>NUCLEOTIDE SEQUENCE [LARGE SCALE GENOMIC DNA]</scope>
</reference>
<evidence type="ECO:0000259" key="9">
    <source>
        <dbReference type="Pfam" id="PF03175"/>
    </source>
</evidence>
<evidence type="ECO:0000256" key="1">
    <source>
        <dbReference type="ARBA" id="ARBA00005755"/>
    </source>
</evidence>
<dbReference type="InterPro" id="IPR004868">
    <property type="entry name" value="DNA-dir_DNA_pol_B_mt/vir"/>
</dbReference>
<dbReference type="InterPro" id="IPR012337">
    <property type="entry name" value="RNaseH-like_sf"/>
</dbReference>
<name>A0AAV2AED4_9ARAC</name>
<dbReference type="AlphaFoldDB" id="A0AAV2AED4"/>
<dbReference type="EMBL" id="CAXIEN010000149">
    <property type="protein sequence ID" value="CAL1281744.1"/>
    <property type="molecule type" value="Genomic_DNA"/>
</dbReference>
<evidence type="ECO:0000256" key="7">
    <source>
        <dbReference type="ARBA" id="ARBA00023125"/>
    </source>
</evidence>
<keyword evidence="11" id="KW-1185">Reference proteome</keyword>